<keyword evidence="5" id="KW-1185">Reference proteome</keyword>
<sequence>MPTSLPIHFELSLPPLRLEAGGEVARHVVRGFAWGPTGDAERLARITAPIDPQPWRVVRRTAAELDRAPSPRASGDLRDDVPTVLLVHALTGDARPGGPGGWWEPLVGPGAPLDPAKVRIVCFNLLGSCYGTSGPCDEGFPVRDDDPRLPATVTTWDQASSILLALDALGIERVDLVIGGSLGGMVSLCLAALAPDRFARVAPLCATDAASPWIIAFNHVARQTVLADPDWPDDASRGLELARQLAMITYRNERGFDLTQGRRLVGGDEREAPDWSAPHPYRMQTYLEHQGAKLRARFDARSYLCLLGAMDHHDLARAPRPFAAPHAGESWGLSRIRASALGIDVDTDQLYLPAQTDRWTAALGARGLPVERVTVRSPHGHDAFLIEWDQLRPAVARALTLPLARGAHAATTTTSSPTHPESSQ</sequence>
<organism evidence="4 5">
    <name type="scientific">Labilithrix luteola</name>
    <dbReference type="NCBI Taxonomy" id="1391654"/>
    <lineage>
        <taxon>Bacteria</taxon>
        <taxon>Pseudomonadati</taxon>
        <taxon>Myxococcota</taxon>
        <taxon>Polyangia</taxon>
        <taxon>Polyangiales</taxon>
        <taxon>Labilitrichaceae</taxon>
        <taxon>Labilithrix</taxon>
    </lineage>
</organism>
<dbReference type="InterPro" id="IPR000073">
    <property type="entry name" value="AB_hydrolase_1"/>
</dbReference>
<feature type="active site" evidence="2">
    <location>
        <position position="381"/>
    </location>
</feature>
<comment type="pathway">
    <text evidence="2">Amino-acid biosynthesis; L-methionine biosynthesis via de novo pathway; O-acetyl-L-homoserine from L-homoserine: step 1/1.</text>
</comment>
<dbReference type="GO" id="GO:0005737">
    <property type="term" value="C:cytoplasm"/>
    <property type="evidence" value="ECO:0007669"/>
    <property type="project" value="UniProtKB-SubCell"/>
</dbReference>
<dbReference type="KEGG" id="llu:AKJ09_06103"/>
<comment type="subunit">
    <text evidence="2">Homodimer.</text>
</comment>
<dbReference type="EC" id="2.3.1.31" evidence="2"/>
<protein>
    <recommendedName>
        <fullName evidence="2">Homoserine O-acetyltransferase</fullName>
        <shortName evidence="2">HAT</shortName>
        <ecNumber evidence="2">2.3.1.31</ecNumber>
    </recommendedName>
    <alternativeName>
        <fullName evidence="2">Homoserine transacetylase</fullName>
        <shortName evidence="2">HTA</shortName>
    </alternativeName>
</protein>
<comment type="function">
    <text evidence="2">Transfers an acetyl group from acetyl-CoA to L-homoserine, forming acetyl-L-homoserine.</text>
</comment>
<dbReference type="STRING" id="1391654.AKJ09_06103"/>
<dbReference type="HAMAP" id="MF_00296">
    <property type="entry name" value="MetX_acyltransf"/>
    <property type="match status" value="1"/>
</dbReference>
<evidence type="ECO:0000313" key="4">
    <source>
        <dbReference type="EMBL" id="AKU99439.1"/>
    </source>
</evidence>
<dbReference type="GO" id="GO:0004414">
    <property type="term" value="F:homoserine O-acetyltransferase activity"/>
    <property type="evidence" value="ECO:0007669"/>
    <property type="project" value="UniProtKB-UniRule"/>
</dbReference>
<dbReference type="EMBL" id="CP012333">
    <property type="protein sequence ID" value="AKU99439.1"/>
    <property type="molecule type" value="Genomic_DNA"/>
</dbReference>
<keyword evidence="2" id="KW-0012">Acyltransferase</keyword>
<dbReference type="GO" id="GO:0009092">
    <property type="term" value="P:homoserine metabolic process"/>
    <property type="evidence" value="ECO:0007669"/>
    <property type="project" value="TreeGrafter"/>
</dbReference>
<name>A0A0K1Q235_9BACT</name>
<keyword evidence="1 2" id="KW-0808">Transferase</keyword>
<comment type="similarity">
    <text evidence="2">Belongs to the AB hydrolase superfamily. MetX family.</text>
</comment>
<dbReference type="RefSeq" id="WP_240488610.1">
    <property type="nucleotide sequence ID" value="NZ_CP012333.1"/>
</dbReference>
<dbReference type="InterPro" id="IPR008220">
    <property type="entry name" value="HAT_MetX-like"/>
</dbReference>
<dbReference type="AlphaFoldDB" id="A0A0K1Q235"/>
<evidence type="ECO:0000259" key="3">
    <source>
        <dbReference type="Pfam" id="PF00561"/>
    </source>
</evidence>
<feature type="binding site" evidence="2">
    <location>
        <position position="243"/>
    </location>
    <ligand>
        <name>substrate</name>
    </ligand>
</feature>
<proteinExistence type="inferred from homology"/>
<feature type="active site" description="Nucleophile" evidence="2">
    <location>
        <position position="181"/>
    </location>
</feature>
<accession>A0A0K1Q235</accession>
<comment type="catalytic activity">
    <reaction evidence="2">
        <text>L-homoserine + acetyl-CoA = O-acetyl-L-homoserine + CoA</text>
        <dbReference type="Rhea" id="RHEA:13701"/>
        <dbReference type="ChEBI" id="CHEBI:57287"/>
        <dbReference type="ChEBI" id="CHEBI:57288"/>
        <dbReference type="ChEBI" id="CHEBI:57476"/>
        <dbReference type="ChEBI" id="CHEBI:57716"/>
        <dbReference type="EC" id="2.3.1.31"/>
    </reaction>
</comment>
<dbReference type="PANTHER" id="PTHR32268:SF11">
    <property type="entry name" value="HOMOSERINE O-ACETYLTRANSFERASE"/>
    <property type="match status" value="1"/>
</dbReference>
<dbReference type="InterPro" id="IPR029058">
    <property type="entry name" value="AB_hydrolase_fold"/>
</dbReference>
<dbReference type="UniPathway" id="UPA00051">
    <property type="reaction ID" value="UER00074"/>
</dbReference>
<feature type="domain" description="AB hydrolase-1" evidence="3">
    <location>
        <begin position="82"/>
        <end position="383"/>
    </location>
</feature>
<dbReference type="PANTHER" id="PTHR32268">
    <property type="entry name" value="HOMOSERINE O-ACETYLTRANSFERASE"/>
    <property type="match status" value="1"/>
</dbReference>
<evidence type="ECO:0000256" key="1">
    <source>
        <dbReference type="ARBA" id="ARBA00022679"/>
    </source>
</evidence>
<dbReference type="Pfam" id="PF00561">
    <property type="entry name" value="Abhydrolase_1"/>
    <property type="match status" value="1"/>
</dbReference>
<dbReference type="Gene3D" id="3.40.50.1820">
    <property type="entry name" value="alpha/beta hydrolase"/>
    <property type="match status" value="1"/>
</dbReference>
<comment type="subcellular location">
    <subcellularLocation>
        <location evidence="2">Cytoplasm</location>
    </subcellularLocation>
</comment>
<feature type="active site" evidence="2">
    <location>
        <position position="348"/>
    </location>
</feature>
<gene>
    <name evidence="2" type="primary">metXA</name>
    <name evidence="4" type="ORF">AKJ09_06103</name>
</gene>
<keyword evidence="2" id="KW-0486">Methionine biosynthesis</keyword>
<dbReference type="PATRIC" id="fig|1391654.3.peg.6190"/>
<feature type="binding site" evidence="2">
    <location>
        <position position="382"/>
    </location>
    <ligand>
        <name>substrate</name>
    </ligand>
</feature>
<keyword evidence="2" id="KW-0963">Cytoplasm</keyword>
<dbReference type="GO" id="GO:0009086">
    <property type="term" value="P:methionine biosynthetic process"/>
    <property type="evidence" value="ECO:0007669"/>
    <property type="project" value="UniProtKB-UniRule"/>
</dbReference>
<keyword evidence="2" id="KW-0028">Amino-acid biosynthesis</keyword>
<reference evidence="4 5" key="1">
    <citation type="submission" date="2015-08" db="EMBL/GenBank/DDBJ databases">
        <authorList>
            <person name="Babu N.S."/>
            <person name="Beckwith C.J."/>
            <person name="Beseler K.G."/>
            <person name="Brison A."/>
            <person name="Carone J.V."/>
            <person name="Caskin T.P."/>
            <person name="Diamond M."/>
            <person name="Durham M.E."/>
            <person name="Foxe J.M."/>
            <person name="Go M."/>
            <person name="Henderson B.A."/>
            <person name="Jones I.B."/>
            <person name="McGettigan J.A."/>
            <person name="Micheletti S.J."/>
            <person name="Nasrallah M.E."/>
            <person name="Ortiz D."/>
            <person name="Piller C.R."/>
            <person name="Privatt S.R."/>
            <person name="Schneider S.L."/>
            <person name="Sharp S."/>
            <person name="Smith T.C."/>
            <person name="Stanton J.D."/>
            <person name="Ullery H.E."/>
            <person name="Wilson R.J."/>
            <person name="Serrano M.G."/>
            <person name="Buck G."/>
            <person name="Lee V."/>
            <person name="Wang Y."/>
            <person name="Carvalho R."/>
            <person name="Voegtly L."/>
            <person name="Shi R."/>
            <person name="Duckworth R."/>
            <person name="Johnson A."/>
            <person name="Loviza R."/>
            <person name="Walstead R."/>
            <person name="Shah Z."/>
            <person name="Kiflezghi M."/>
            <person name="Wade K."/>
            <person name="Ball S.L."/>
            <person name="Bradley K.W."/>
            <person name="Asai D.J."/>
            <person name="Bowman C.A."/>
            <person name="Russell D.A."/>
            <person name="Pope W.H."/>
            <person name="Jacobs-Sera D."/>
            <person name="Hendrix R.W."/>
            <person name="Hatfull G.F."/>
        </authorList>
    </citation>
    <scope>NUCLEOTIDE SEQUENCE [LARGE SCALE GENOMIC DNA]</scope>
    <source>
        <strain evidence="4 5">DSM 27648</strain>
    </source>
</reference>
<dbReference type="SUPFAM" id="SSF53474">
    <property type="entry name" value="alpha/beta-Hydrolases"/>
    <property type="match status" value="1"/>
</dbReference>
<dbReference type="Proteomes" id="UP000064967">
    <property type="component" value="Chromosome"/>
</dbReference>
<evidence type="ECO:0000313" key="5">
    <source>
        <dbReference type="Proteomes" id="UP000064967"/>
    </source>
</evidence>
<evidence type="ECO:0000256" key="2">
    <source>
        <dbReference type="HAMAP-Rule" id="MF_00296"/>
    </source>
</evidence>
<comment type="caution">
    <text evidence="2">Lacks conserved residue(s) required for the propagation of feature annotation.</text>
</comment>